<feature type="transmembrane region" description="Helical" evidence="11">
    <location>
        <begin position="369"/>
        <end position="395"/>
    </location>
</feature>
<feature type="domain" description="PDZ" evidence="12">
    <location>
        <begin position="185"/>
        <end position="255"/>
    </location>
</feature>
<proteinExistence type="inferred from homology"/>
<evidence type="ECO:0000256" key="4">
    <source>
        <dbReference type="ARBA" id="ARBA00022670"/>
    </source>
</evidence>
<evidence type="ECO:0000313" key="13">
    <source>
        <dbReference type="EMBL" id="ATA87542.1"/>
    </source>
</evidence>
<dbReference type="GeneID" id="84808983"/>
<dbReference type="GO" id="GO:0004222">
    <property type="term" value="F:metalloendopeptidase activity"/>
    <property type="evidence" value="ECO:0007669"/>
    <property type="project" value="InterPro"/>
</dbReference>
<dbReference type="PROSITE" id="PS50106">
    <property type="entry name" value="PDZ"/>
    <property type="match status" value="1"/>
</dbReference>
<dbReference type="RefSeq" id="WP_095910786.1">
    <property type="nucleotide sequence ID" value="NZ_CAUPXI010000019.1"/>
</dbReference>
<evidence type="ECO:0000256" key="6">
    <source>
        <dbReference type="ARBA" id="ARBA00022801"/>
    </source>
</evidence>
<keyword evidence="8 11" id="KW-1133">Transmembrane helix</keyword>
<dbReference type="PANTHER" id="PTHR42837:SF2">
    <property type="entry name" value="MEMBRANE METALLOPROTEASE ARASP2, CHLOROPLASTIC-RELATED"/>
    <property type="match status" value="1"/>
</dbReference>
<comment type="similarity">
    <text evidence="3 11">Belongs to the peptidase M50B family.</text>
</comment>
<dbReference type="SMART" id="SM00228">
    <property type="entry name" value="PDZ"/>
    <property type="match status" value="1"/>
</dbReference>
<dbReference type="SUPFAM" id="SSF50156">
    <property type="entry name" value="PDZ domain-like"/>
    <property type="match status" value="1"/>
</dbReference>
<dbReference type="OrthoDB" id="9782003at2"/>
<dbReference type="Proteomes" id="UP000217250">
    <property type="component" value="Chromosome"/>
</dbReference>
<name>A0A250FQS9_9FLAO</name>
<feature type="transmembrane region" description="Helical" evidence="11">
    <location>
        <begin position="407"/>
        <end position="426"/>
    </location>
</feature>
<evidence type="ECO:0000256" key="10">
    <source>
        <dbReference type="ARBA" id="ARBA00023136"/>
    </source>
</evidence>
<dbReference type="Pfam" id="PF02163">
    <property type="entry name" value="Peptidase_M50"/>
    <property type="match status" value="1"/>
</dbReference>
<dbReference type="InterPro" id="IPR041489">
    <property type="entry name" value="PDZ_6"/>
</dbReference>
<dbReference type="InterPro" id="IPR008915">
    <property type="entry name" value="Peptidase_M50"/>
</dbReference>
<keyword evidence="4 13" id="KW-0645">Protease</keyword>
<evidence type="ECO:0000256" key="7">
    <source>
        <dbReference type="ARBA" id="ARBA00022833"/>
    </source>
</evidence>
<dbReference type="NCBIfam" id="TIGR00054">
    <property type="entry name" value="RIP metalloprotease RseP"/>
    <property type="match status" value="1"/>
</dbReference>
<dbReference type="PANTHER" id="PTHR42837">
    <property type="entry name" value="REGULATOR OF SIGMA-E PROTEASE RSEP"/>
    <property type="match status" value="1"/>
</dbReference>
<reference evidence="14" key="1">
    <citation type="submission" date="2017-06" db="EMBL/GenBank/DDBJ databases">
        <title>Capnocytophaga spp. assemblies.</title>
        <authorList>
            <person name="Gulvik C.A."/>
        </authorList>
    </citation>
    <scope>NUCLEOTIDE SEQUENCE [LARGE SCALE GENOMIC DNA]</scope>
    <source>
        <strain evidence="14">H1496</strain>
    </source>
</reference>
<keyword evidence="6 11" id="KW-0378">Hydrolase</keyword>
<dbReference type="GO" id="GO:0006508">
    <property type="term" value="P:proteolysis"/>
    <property type="evidence" value="ECO:0007669"/>
    <property type="project" value="UniProtKB-KW"/>
</dbReference>
<gene>
    <name evidence="13" type="primary">rseP</name>
    <name evidence="13" type="ORF">CGC50_10515</name>
</gene>
<dbReference type="AlphaFoldDB" id="A0A250FQS9"/>
<keyword evidence="7 11" id="KW-0862">Zinc</keyword>
<evidence type="ECO:0000256" key="3">
    <source>
        <dbReference type="ARBA" id="ARBA00007931"/>
    </source>
</evidence>
<dbReference type="EMBL" id="CP022386">
    <property type="protein sequence ID" value="ATA87542.1"/>
    <property type="molecule type" value="Genomic_DNA"/>
</dbReference>
<evidence type="ECO:0000256" key="11">
    <source>
        <dbReference type="RuleBase" id="RU362031"/>
    </source>
</evidence>
<protein>
    <recommendedName>
        <fullName evidence="11">Zinc metalloprotease</fullName>
        <ecNumber evidence="11">3.4.24.-</ecNumber>
    </recommendedName>
</protein>
<dbReference type="Gene3D" id="2.30.42.10">
    <property type="match status" value="1"/>
</dbReference>
<evidence type="ECO:0000256" key="5">
    <source>
        <dbReference type="ARBA" id="ARBA00022692"/>
    </source>
</evidence>
<dbReference type="GO" id="GO:0046872">
    <property type="term" value="F:metal ion binding"/>
    <property type="evidence" value="ECO:0007669"/>
    <property type="project" value="UniProtKB-KW"/>
</dbReference>
<dbReference type="Pfam" id="PF17820">
    <property type="entry name" value="PDZ_6"/>
    <property type="match status" value="1"/>
</dbReference>
<keyword evidence="5 11" id="KW-0812">Transmembrane</keyword>
<feature type="transmembrane region" description="Helical" evidence="11">
    <location>
        <begin position="104"/>
        <end position="129"/>
    </location>
</feature>
<dbReference type="InterPro" id="IPR004387">
    <property type="entry name" value="Pept_M50_Zn"/>
</dbReference>
<keyword evidence="11" id="KW-0479">Metal-binding</keyword>
<evidence type="ECO:0000256" key="2">
    <source>
        <dbReference type="ARBA" id="ARBA00004141"/>
    </source>
</evidence>
<keyword evidence="10 11" id="KW-0472">Membrane</keyword>
<organism evidence="13 14">
    <name type="scientific">Capnocytophaga gingivalis</name>
    <dbReference type="NCBI Taxonomy" id="1017"/>
    <lineage>
        <taxon>Bacteria</taxon>
        <taxon>Pseudomonadati</taxon>
        <taxon>Bacteroidota</taxon>
        <taxon>Flavobacteriia</taxon>
        <taxon>Flavobacteriales</taxon>
        <taxon>Flavobacteriaceae</taxon>
        <taxon>Capnocytophaga</taxon>
    </lineage>
</organism>
<dbReference type="InterPro" id="IPR036034">
    <property type="entry name" value="PDZ_sf"/>
</dbReference>
<evidence type="ECO:0000259" key="12">
    <source>
        <dbReference type="PROSITE" id="PS50106"/>
    </source>
</evidence>
<keyword evidence="9 11" id="KW-0482">Metalloprotease</keyword>
<accession>A0A250FQS9</accession>
<comment type="cofactor">
    <cofactor evidence="1 11">
        <name>Zn(2+)</name>
        <dbReference type="ChEBI" id="CHEBI:29105"/>
    </cofactor>
</comment>
<evidence type="ECO:0000256" key="8">
    <source>
        <dbReference type="ARBA" id="ARBA00022989"/>
    </source>
</evidence>
<dbReference type="KEGG" id="cgh:CGC50_10515"/>
<comment type="subcellular location">
    <subcellularLocation>
        <location evidence="2">Membrane</location>
        <topology evidence="2">Multi-pass membrane protein</topology>
    </subcellularLocation>
</comment>
<evidence type="ECO:0000313" key="14">
    <source>
        <dbReference type="Proteomes" id="UP000217250"/>
    </source>
</evidence>
<dbReference type="EC" id="3.4.24.-" evidence="11"/>
<dbReference type="CDD" id="cd06163">
    <property type="entry name" value="S2P-M50_PDZ_RseP-like"/>
    <property type="match status" value="1"/>
</dbReference>
<sequence>METILIKAGQLVLSLSILVILHELGHFIPAKLFKTKVEKFFLFFDIKFALFKKKIGETVYGIGWLPLGGYVKIAGMIDESMDKEQMAQPAQPWEFRSKPAWQRLIIMIGGVVVNLLLGFFIYSMIFSVWGKDIFTSKDVPHGYEVSETLKSYGFTDGDIPLKVNGKDLENTFAINKMILTRHVENITVQKPDGHVVTIAVPDSLGMQIFRNDRSPIPFYKRRTTEIDSVIAGSAAQKAGLLKGDHLVSINGHPIEFFDQVKGHLTEGENTIEVLRAGQTQSVSITPDKGILGVFAAHFYDTGSTHRSYSFSEAISEGVSFGYWTLRDYITQFKYIFTKKGASQVGGLGSMAGLFSPQWDWLHFWEITALLSIILAFMNILPIPALDGGHIVFLLYEMVTGRKPSEKVLEYAQMVGIIIVFALLIYANGNDIYRWLTGGK</sequence>
<dbReference type="GO" id="GO:0016020">
    <property type="term" value="C:membrane"/>
    <property type="evidence" value="ECO:0007669"/>
    <property type="project" value="UniProtKB-SubCell"/>
</dbReference>
<dbReference type="InterPro" id="IPR001478">
    <property type="entry name" value="PDZ"/>
</dbReference>
<evidence type="ECO:0000256" key="1">
    <source>
        <dbReference type="ARBA" id="ARBA00001947"/>
    </source>
</evidence>
<evidence type="ECO:0000256" key="9">
    <source>
        <dbReference type="ARBA" id="ARBA00023049"/>
    </source>
</evidence>